<proteinExistence type="predicted"/>
<name>A0A382WVG2_9ZZZZ</name>
<dbReference type="EMBL" id="UINC01162895">
    <property type="protein sequence ID" value="SVD62896.1"/>
    <property type="molecule type" value="Genomic_DNA"/>
</dbReference>
<protein>
    <recommendedName>
        <fullName evidence="1">Lcl C-terminal domain-containing protein</fullName>
    </recommendedName>
</protein>
<reference evidence="2" key="1">
    <citation type="submission" date="2018-05" db="EMBL/GenBank/DDBJ databases">
        <authorList>
            <person name="Lanie J.A."/>
            <person name="Ng W.-L."/>
            <person name="Kazmierczak K.M."/>
            <person name="Andrzejewski T.M."/>
            <person name="Davidsen T.M."/>
            <person name="Wayne K.J."/>
            <person name="Tettelin H."/>
            <person name="Glass J.I."/>
            <person name="Rusch D."/>
            <person name="Podicherti R."/>
            <person name="Tsui H.-C.T."/>
            <person name="Winkler M.E."/>
        </authorList>
    </citation>
    <scope>NUCLEOTIDE SEQUENCE</scope>
</reference>
<evidence type="ECO:0000259" key="1">
    <source>
        <dbReference type="Pfam" id="PF07603"/>
    </source>
</evidence>
<sequence length="178" mass="20229">MNVILLATVFILNAVVAWAEPYEAPPWVPPPPPKSRVHLVDNGDGTLTETKTRLMWTKKDSYADLGKCLNWHQAKDYVKNLKTGGYTDWRLPMVVEYGMIYDDTKENNMAWDHDPDLPLHLSEQFADGAAYWYWSAEYDETDLTDCCTRIAYFVTGRAFSRNLSACTNGGVRAVRGLD</sequence>
<accession>A0A382WVG2</accession>
<dbReference type="InterPro" id="IPR011460">
    <property type="entry name" value="Lcl_C"/>
</dbReference>
<gene>
    <name evidence="2" type="ORF">METZ01_LOCUS415750</name>
</gene>
<dbReference type="AlphaFoldDB" id="A0A382WVG2"/>
<evidence type="ECO:0000313" key="2">
    <source>
        <dbReference type="EMBL" id="SVD62896.1"/>
    </source>
</evidence>
<organism evidence="2">
    <name type="scientific">marine metagenome</name>
    <dbReference type="NCBI Taxonomy" id="408172"/>
    <lineage>
        <taxon>unclassified sequences</taxon>
        <taxon>metagenomes</taxon>
        <taxon>ecological metagenomes</taxon>
    </lineage>
</organism>
<dbReference type="Pfam" id="PF07603">
    <property type="entry name" value="Lcl_C"/>
    <property type="match status" value="1"/>
</dbReference>
<feature type="domain" description="Lcl C-terminal" evidence="1">
    <location>
        <begin position="45"/>
        <end position="175"/>
    </location>
</feature>